<dbReference type="Gene3D" id="1.10.12.10">
    <property type="entry name" value="Lyase 2-enoyl-coa Hydratase, Chain A, domain 2"/>
    <property type="match status" value="1"/>
</dbReference>
<evidence type="ECO:0000256" key="5">
    <source>
        <dbReference type="ARBA" id="ARBA00023709"/>
    </source>
</evidence>
<dbReference type="InterPro" id="IPR018376">
    <property type="entry name" value="Enoyl-CoA_hyd/isom_CS"/>
</dbReference>
<evidence type="ECO:0000256" key="6">
    <source>
        <dbReference type="ARBA" id="ARBA00023717"/>
    </source>
</evidence>
<dbReference type="OrthoDB" id="9807606at2"/>
<keyword evidence="3" id="KW-0443">Lipid metabolism</keyword>
<reference evidence="8 9" key="1">
    <citation type="submission" date="2018-09" db="EMBL/GenBank/DDBJ databases">
        <title>YIM 75000 draft genome.</title>
        <authorList>
            <person name="Tang S."/>
            <person name="Feng Y."/>
        </authorList>
    </citation>
    <scope>NUCLEOTIDE SEQUENCE [LARGE SCALE GENOMIC DNA]</scope>
    <source>
        <strain evidence="8 9">YIM 75000</strain>
    </source>
</reference>
<comment type="caution">
    <text evidence="8">The sequence shown here is derived from an EMBL/GenBank/DDBJ whole genome shotgun (WGS) entry which is preliminary data.</text>
</comment>
<name>A0A3A3Z1F1_9ACTN</name>
<evidence type="ECO:0000256" key="1">
    <source>
        <dbReference type="ARBA" id="ARBA00005254"/>
    </source>
</evidence>
<dbReference type="FunFam" id="1.10.12.10:FF:000001">
    <property type="entry name" value="Probable enoyl-CoA hydratase, mitochondrial"/>
    <property type="match status" value="1"/>
</dbReference>
<proteinExistence type="inferred from homology"/>
<dbReference type="GO" id="GO:0006635">
    <property type="term" value="P:fatty acid beta-oxidation"/>
    <property type="evidence" value="ECO:0007669"/>
    <property type="project" value="TreeGrafter"/>
</dbReference>
<dbReference type="GO" id="GO:0004300">
    <property type="term" value="F:enoyl-CoA hydratase activity"/>
    <property type="evidence" value="ECO:0007669"/>
    <property type="project" value="UniProtKB-EC"/>
</dbReference>
<dbReference type="GO" id="GO:0016853">
    <property type="term" value="F:isomerase activity"/>
    <property type="evidence" value="ECO:0007669"/>
    <property type="project" value="UniProtKB-KW"/>
</dbReference>
<dbReference type="RefSeq" id="WP_119950671.1">
    <property type="nucleotide sequence ID" value="NZ_QZEZ01000005.1"/>
</dbReference>
<comment type="catalytic activity">
    <reaction evidence="5">
        <text>a (3S)-3-hydroxyacyl-CoA = a (2E)-enoyl-CoA + H2O</text>
        <dbReference type="Rhea" id="RHEA:16105"/>
        <dbReference type="ChEBI" id="CHEBI:15377"/>
        <dbReference type="ChEBI" id="CHEBI:57318"/>
        <dbReference type="ChEBI" id="CHEBI:58856"/>
        <dbReference type="EC" id="4.2.1.17"/>
    </reaction>
</comment>
<sequence length="268" mass="27234">MGDPDHGDEPLLQLLHHEDGRVAEVVLDRPRALNALSTRMVDALAGVLGRLGADPAVRAVVLSSSSARAFCVGADLKERAGFDDAALLAQRPRFRAAFAALLAVPVPVVAAVRGHALGGGYELALSCDVVVAEPSAVVGLPEVGVGLVPGCGGTQLLPRRVGAGRAAELVLTGRTVGGEEALRLGLVDVLAAPGGALGEARAVAARAAAASPVAVRAAKRALRRGADADLATGLEVEDAAWRTAALSADRREGVAAFAERRAPRWTGA</sequence>
<dbReference type="FunFam" id="3.90.226.10:FF:000009">
    <property type="entry name" value="Carnitinyl-CoA dehydratase"/>
    <property type="match status" value="1"/>
</dbReference>
<organism evidence="8 9">
    <name type="scientific">Vallicoccus soli</name>
    <dbReference type="NCBI Taxonomy" id="2339232"/>
    <lineage>
        <taxon>Bacteria</taxon>
        <taxon>Bacillati</taxon>
        <taxon>Actinomycetota</taxon>
        <taxon>Actinomycetes</taxon>
        <taxon>Motilibacterales</taxon>
        <taxon>Vallicoccaceae</taxon>
        <taxon>Vallicoccus</taxon>
    </lineage>
</organism>
<dbReference type="InterPro" id="IPR029045">
    <property type="entry name" value="ClpP/crotonase-like_dom_sf"/>
</dbReference>
<keyword evidence="4" id="KW-0456">Lyase</keyword>
<dbReference type="Proteomes" id="UP000265614">
    <property type="component" value="Unassembled WGS sequence"/>
</dbReference>
<evidence type="ECO:0000313" key="9">
    <source>
        <dbReference type="Proteomes" id="UP000265614"/>
    </source>
</evidence>
<dbReference type="InterPro" id="IPR014748">
    <property type="entry name" value="Enoyl-CoA_hydra_C"/>
</dbReference>
<dbReference type="CDD" id="cd06558">
    <property type="entry name" value="crotonase-like"/>
    <property type="match status" value="1"/>
</dbReference>
<dbReference type="PANTHER" id="PTHR11941:SF169">
    <property type="entry name" value="(7AS)-7A-METHYL-1,5-DIOXO-2,3,5,6,7,7A-HEXAHYDRO-1H-INDENE-CARBOXYL-COA HYDROLASE"/>
    <property type="match status" value="1"/>
</dbReference>
<evidence type="ECO:0000256" key="4">
    <source>
        <dbReference type="ARBA" id="ARBA00023239"/>
    </source>
</evidence>
<gene>
    <name evidence="8" type="ORF">D5H78_11660</name>
</gene>
<dbReference type="SUPFAM" id="SSF52096">
    <property type="entry name" value="ClpP/crotonase"/>
    <property type="match status" value="1"/>
</dbReference>
<protein>
    <recommendedName>
        <fullName evidence="2">enoyl-CoA hydratase</fullName>
        <ecNumber evidence="2">4.2.1.17</ecNumber>
    </recommendedName>
</protein>
<comment type="similarity">
    <text evidence="1 7">Belongs to the enoyl-CoA hydratase/isomerase family.</text>
</comment>
<dbReference type="EMBL" id="QZEZ01000005">
    <property type="protein sequence ID" value="RJK95318.1"/>
    <property type="molecule type" value="Genomic_DNA"/>
</dbReference>
<dbReference type="InterPro" id="IPR001753">
    <property type="entry name" value="Enoyl-CoA_hydra/iso"/>
</dbReference>
<accession>A0A3A3Z1F1</accession>
<evidence type="ECO:0000256" key="2">
    <source>
        <dbReference type="ARBA" id="ARBA00012076"/>
    </source>
</evidence>
<evidence type="ECO:0000313" key="8">
    <source>
        <dbReference type="EMBL" id="RJK95318.1"/>
    </source>
</evidence>
<keyword evidence="9" id="KW-1185">Reference proteome</keyword>
<dbReference type="EC" id="4.2.1.17" evidence="2"/>
<evidence type="ECO:0000256" key="7">
    <source>
        <dbReference type="RuleBase" id="RU003707"/>
    </source>
</evidence>
<dbReference type="PANTHER" id="PTHR11941">
    <property type="entry name" value="ENOYL-COA HYDRATASE-RELATED"/>
    <property type="match status" value="1"/>
</dbReference>
<evidence type="ECO:0000256" key="3">
    <source>
        <dbReference type="ARBA" id="ARBA00023098"/>
    </source>
</evidence>
<dbReference type="AlphaFoldDB" id="A0A3A3Z1F1"/>
<dbReference type="Gene3D" id="3.90.226.10">
    <property type="entry name" value="2-enoyl-CoA Hydratase, Chain A, domain 1"/>
    <property type="match status" value="1"/>
</dbReference>
<keyword evidence="8" id="KW-0413">Isomerase</keyword>
<comment type="catalytic activity">
    <reaction evidence="6">
        <text>a 4-saturated-(3S)-3-hydroxyacyl-CoA = a (3E)-enoyl-CoA + H2O</text>
        <dbReference type="Rhea" id="RHEA:20724"/>
        <dbReference type="ChEBI" id="CHEBI:15377"/>
        <dbReference type="ChEBI" id="CHEBI:58521"/>
        <dbReference type="ChEBI" id="CHEBI:137480"/>
        <dbReference type="EC" id="4.2.1.17"/>
    </reaction>
</comment>
<dbReference type="PROSITE" id="PS00166">
    <property type="entry name" value="ENOYL_COA_HYDRATASE"/>
    <property type="match status" value="1"/>
</dbReference>
<dbReference type="Pfam" id="PF00378">
    <property type="entry name" value="ECH_1"/>
    <property type="match status" value="1"/>
</dbReference>